<dbReference type="GO" id="GO:0017136">
    <property type="term" value="F:histone deacetylase activity, NAD-dependent"/>
    <property type="evidence" value="ECO:0007669"/>
    <property type="project" value="TreeGrafter"/>
</dbReference>
<keyword evidence="2" id="KW-0808">Transferase</keyword>
<feature type="active site" description="Proton acceptor" evidence="4">
    <location>
        <position position="158"/>
    </location>
</feature>
<proteinExistence type="inferred from homology"/>
<dbReference type="PANTHER" id="PTHR11085:SF10">
    <property type="entry name" value="NAD-DEPENDENT PROTEIN DEACYLASE SIRTUIN-5, MITOCHONDRIAL-RELATED"/>
    <property type="match status" value="1"/>
</dbReference>
<feature type="domain" description="Deacetylase sirtuin-type" evidence="6">
    <location>
        <begin position="26"/>
        <end position="405"/>
    </location>
</feature>
<accession>A0A167Y1W2</accession>
<dbReference type="PANTHER" id="PTHR11085">
    <property type="entry name" value="NAD-DEPENDENT PROTEIN DEACYLASE SIRTUIN-5, MITOCHONDRIAL-RELATED"/>
    <property type="match status" value="1"/>
</dbReference>
<dbReference type="InterPro" id="IPR029035">
    <property type="entry name" value="DHS-like_NAD/FAD-binding_dom"/>
</dbReference>
<name>A0A167Y1W2_9HYPO</name>
<dbReference type="STRING" id="1081102.A0A167Y1W2"/>
<feature type="binding site" evidence="4">
    <location>
        <position position="169"/>
    </location>
    <ligand>
        <name>Zn(2+)</name>
        <dbReference type="ChEBI" id="CHEBI:29105"/>
    </ligand>
</feature>
<protein>
    <submittedName>
        <fullName evidence="7">SIR2 family histone deacetylase-like protein</fullName>
    </submittedName>
</protein>
<feature type="region of interest" description="Disordered" evidence="5">
    <location>
        <begin position="271"/>
        <end position="294"/>
    </location>
</feature>
<evidence type="ECO:0000256" key="1">
    <source>
        <dbReference type="ARBA" id="ARBA00006924"/>
    </source>
</evidence>
<keyword evidence="4" id="KW-0479">Metal-binding</keyword>
<dbReference type="InterPro" id="IPR026590">
    <property type="entry name" value="Ssirtuin_cat_dom"/>
</dbReference>
<keyword evidence="8" id="KW-1185">Reference proteome</keyword>
<dbReference type="GO" id="GO:0046872">
    <property type="term" value="F:metal ion binding"/>
    <property type="evidence" value="ECO:0007669"/>
    <property type="project" value="UniProtKB-KW"/>
</dbReference>
<evidence type="ECO:0000256" key="3">
    <source>
        <dbReference type="ARBA" id="ARBA00023027"/>
    </source>
</evidence>
<evidence type="ECO:0000313" key="7">
    <source>
        <dbReference type="EMBL" id="OAA65725.1"/>
    </source>
</evidence>
<keyword evidence="4" id="KW-0862">Zinc</keyword>
<feature type="binding site" evidence="4">
    <location>
        <position position="246"/>
    </location>
    <ligand>
        <name>Zn(2+)</name>
        <dbReference type="ChEBI" id="CHEBI:29105"/>
    </ligand>
</feature>
<dbReference type="PROSITE" id="PS50305">
    <property type="entry name" value="SIRTUIN"/>
    <property type="match status" value="1"/>
</dbReference>
<evidence type="ECO:0000256" key="5">
    <source>
        <dbReference type="SAM" id="MobiDB-lite"/>
    </source>
</evidence>
<feature type="region of interest" description="Disordered" evidence="5">
    <location>
        <begin position="207"/>
        <end position="228"/>
    </location>
</feature>
<reference evidence="7 8" key="1">
    <citation type="journal article" date="2016" name="Genome Biol. Evol.">
        <title>Divergent and convergent evolution of fungal pathogenicity.</title>
        <authorList>
            <person name="Shang Y."/>
            <person name="Xiao G."/>
            <person name="Zheng P."/>
            <person name="Cen K."/>
            <person name="Zhan S."/>
            <person name="Wang C."/>
        </authorList>
    </citation>
    <scope>NUCLEOTIDE SEQUENCE [LARGE SCALE GENOMIC DNA]</scope>
    <source>
        <strain evidence="7 8">RCEF 264</strain>
    </source>
</reference>
<evidence type="ECO:0000256" key="4">
    <source>
        <dbReference type="PROSITE-ProRule" id="PRU00236"/>
    </source>
</evidence>
<feature type="compositionally biased region" description="Low complexity" evidence="5">
    <location>
        <begin position="276"/>
        <end position="288"/>
    </location>
</feature>
<sequence length="433" mass="46642">MAARKPLMRIPYTDVFAAPRIIPRQAVHPQTAVAALRAFLTAPPPPGLPASTVILTGAGLSVASGLADYRGENGTYRVNKTYRPIYFHEFLASHEARKRYWARSFLGWTTLHKATPNASHYALRDLGRLGYVHAVVTQNVDSFHRIAHPDVPTTVELHGYLRSTVCTTCHHEYPRDTFQTELARLNPAWAAFLADAVAAGALAADEPTTGAPSAHGVRGIRTNPDGDVDLPDAPYTTFRYPPCPNCLAHPPVAADGTQSVVEVDADGAWSLPEAMGSRGSNDNSNNNGGTDGVSKKRYAGILKPAVVMFGESIAPAVKQAAEVAIDGAGRLLILATSLATYSAWRLAKRAKDRGMPIGIVNIGGVRGEEIFFTDLDPQQKGNQAVRLEMPTDRVLPMVVEELKKSAPRGQVRNPADAMMADPANPAIFRDMLS</sequence>
<evidence type="ECO:0000259" key="6">
    <source>
        <dbReference type="PROSITE" id="PS50305"/>
    </source>
</evidence>
<evidence type="ECO:0000313" key="8">
    <source>
        <dbReference type="Proteomes" id="UP000076874"/>
    </source>
</evidence>
<organism evidence="7 8">
    <name type="scientific">Niveomyces insectorum RCEF 264</name>
    <dbReference type="NCBI Taxonomy" id="1081102"/>
    <lineage>
        <taxon>Eukaryota</taxon>
        <taxon>Fungi</taxon>
        <taxon>Dikarya</taxon>
        <taxon>Ascomycota</taxon>
        <taxon>Pezizomycotina</taxon>
        <taxon>Sordariomycetes</taxon>
        <taxon>Hypocreomycetidae</taxon>
        <taxon>Hypocreales</taxon>
        <taxon>Cordycipitaceae</taxon>
        <taxon>Niveomyces</taxon>
    </lineage>
</organism>
<dbReference type="GO" id="GO:0070403">
    <property type="term" value="F:NAD+ binding"/>
    <property type="evidence" value="ECO:0007669"/>
    <property type="project" value="InterPro"/>
</dbReference>
<comment type="similarity">
    <text evidence="1">Belongs to the sirtuin family. Class I subfamily.</text>
</comment>
<gene>
    <name evidence="7" type="ORF">SPI_02512</name>
</gene>
<dbReference type="Pfam" id="PF02146">
    <property type="entry name" value="SIR2"/>
    <property type="match status" value="1"/>
</dbReference>
<dbReference type="AlphaFoldDB" id="A0A167Y1W2"/>
<dbReference type="InterPro" id="IPR003000">
    <property type="entry name" value="Sirtuin"/>
</dbReference>
<dbReference type="Gene3D" id="3.40.50.1220">
    <property type="entry name" value="TPP-binding domain"/>
    <property type="match status" value="2"/>
</dbReference>
<dbReference type="SUPFAM" id="SSF52467">
    <property type="entry name" value="DHS-like NAD/FAD-binding domain"/>
    <property type="match status" value="1"/>
</dbReference>
<evidence type="ECO:0000256" key="2">
    <source>
        <dbReference type="ARBA" id="ARBA00022679"/>
    </source>
</evidence>
<feature type="binding site" evidence="4">
    <location>
        <position position="243"/>
    </location>
    <ligand>
        <name>Zn(2+)</name>
        <dbReference type="ChEBI" id="CHEBI:29105"/>
    </ligand>
</feature>
<feature type="binding site" evidence="4">
    <location>
        <position position="166"/>
    </location>
    <ligand>
        <name>Zn(2+)</name>
        <dbReference type="ChEBI" id="CHEBI:29105"/>
    </ligand>
</feature>
<dbReference type="InterPro" id="IPR026591">
    <property type="entry name" value="Sirtuin_cat_small_dom_sf"/>
</dbReference>
<comment type="caution">
    <text evidence="7">The sequence shown here is derived from an EMBL/GenBank/DDBJ whole genome shotgun (WGS) entry which is preliminary data.</text>
</comment>
<keyword evidence="3" id="KW-0520">NAD</keyword>
<dbReference type="Gene3D" id="3.30.1600.10">
    <property type="entry name" value="SIR2/SIRT2 'Small Domain"/>
    <property type="match status" value="2"/>
</dbReference>
<dbReference type="Proteomes" id="UP000076874">
    <property type="component" value="Unassembled WGS sequence"/>
</dbReference>
<dbReference type="EMBL" id="AZHD01000003">
    <property type="protein sequence ID" value="OAA65725.1"/>
    <property type="molecule type" value="Genomic_DNA"/>
</dbReference>
<dbReference type="InterPro" id="IPR050134">
    <property type="entry name" value="NAD-dep_sirtuin_deacylases"/>
</dbReference>
<dbReference type="OrthoDB" id="424302at2759"/>